<dbReference type="AlphaFoldDB" id="A0A7X0MU19"/>
<evidence type="ECO:0000313" key="2">
    <source>
        <dbReference type="EMBL" id="MBB6509013.1"/>
    </source>
</evidence>
<evidence type="ECO:0000256" key="1">
    <source>
        <dbReference type="SAM" id="MobiDB-lite"/>
    </source>
</evidence>
<dbReference type="Proteomes" id="UP000585437">
    <property type="component" value="Unassembled WGS sequence"/>
</dbReference>
<sequence length="91" mass="9712">MKIDSGLSGYNYPQRAVDIDRKQDETQQRDTPASTRSSGSLTGSSTLFASSLVSALWALDAGDDSASTFATSGATAPVQQAWVQDIYQEFS</sequence>
<feature type="region of interest" description="Disordered" evidence="1">
    <location>
        <begin position="1"/>
        <end position="43"/>
    </location>
</feature>
<gene>
    <name evidence="2" type="ORF">F4695_002370</name>
</gene>
<reference evidence="2 3" key="1">
    <citation type="submission" date="2020-08" db="EMBL/GenBank/DDBJ databases">
        <title>The Agave Microbiome: Exploring the role of microbial communities in plant adaptations to desert environments.</title>
        <authorList>
            <person name="Partida-Martinez L.P."/>
        </authorList>
    </citation>
    <scope>NUCLEOTIDE SEQUENCE [LARGE SCALE GENOMIC DNA]</scope>
    <source>
        <strain evidence="2 3">AS3.12</strain>
    </source>
</reference>
<organism evidence="2 3">
    <name type="scientific">Rhizobium soli</name>
    <dbReference type="NCBI Taxonomy" id="424798"/>
    <lineage>
        <taxon>Bacteria</taxon>
        <taxon>Pseudomonadati</taxon>
        <taxon>Pseudomonadota</taxon>
        <taxon>Alphaproteobacteria</taxon>
        <taxon>Hyphomicrobiales</taxon>
        <taxon>Rhizobiaceae</taxon>
        <taxon>Rhizobium/Agrobacterium group</taxon>
        <taxon>Rhizobium</taxon>
    </lineage>
</organism>
<proteinExistence type="predicted"/>
<name>A0A7X0MU19_9HYPH</name>
<protein>
    <submittedName>
        <fullName evidence="2">Uncharacterized protein</fullName>
    </submittedName>
</protein>
<accession>A0A7X0MU19</accession>
<feature type="compositionally biased region" description="Basic and acidic residues" evidence="1">
    <location>
        <begin position="17"/>
        <end position="28"/>
    </location>
</feature>
<keyword evidence="3" id="KW-1185">Reference proteome</keyword>
<feature type="compositionally biased region" description="Low complexity" evidence="1">
    <location>
        <begin position="33"/>
        <end position="43"/>
    </location>
</feature>
<dbReference type="RefSeq" id="WP_062579631.1">
    <property type="nucleotide sequence ID" value="NZ_JACHBU010000004.1"/>
</dbReference>
<comment type="caution">
    <text evidence="2">The sequence shown here is derived from an EMBL/GenBank/DDBJ whole genome shotgun (WGS) entry which is preliminary data.</text>
</comment>
<evidence type="ECO:0000313" key="3">
    <source>
        <dbReference type="Proteomes" id="UP000585437"/>
    </source>
</evidence>
<dbReference type="EMBL" id="JACHBU010000004">
    <property type="protein sequence ID" value="MBB6509013.1"/>
    <property type="molecule type" value="Genomic_DNA"/>
</dbReference>